<evidence type="ECO:0000313" key="2">
    <source>
        <dbReference type="Proteomes" id="UP001203284"/>
    </source>
</evidence>
<dbReference type="Proteomes" id="UP001203284">
    <property type="component" value="Unassembled WGS sequence"/>
</dbReference>
<dbReference type="Pfam" id="PF12096">
    <property type="entry name" value="DUF3572"/>
    <property type="match status" value="1"/>
</dbReference>
<accession>A0ABT0DCA6</accession>
<dbReference type="InterPro" id="IPR021955">
    <property type="entry name" value="DUF3572"/>
</dbReference>
<dbReference type="EMBL" id="JALKCH010000007">
    <property type="protein sequence ID" value="MCK0197591.1"/>
    <property type="molecule type" value="Genomic_DNA"/>
</dbReference>
<proteinExistence type="predicted"/>
<sequence length="105" mass="10948">MALGRPTGRKPISTALAAREVAIGAITFLISDPERIGPMLAESGLSPGDLRGAVSSPAFQVGVLDYLITRQDLLIEYAGHAGIDPGHVVAAREILANQSAGRRES</sequence>
<protein>
    <submittedName>
        <fullName evidence="1">DUF3572 domain-containing protein</fullName>
    </submittedName>
</protein>
<organism evidence="1 2">
    <name type="scientific">Ancylobacter crimeensis</name>
    <dbReference type="NCBI Taxonomy" id="2579147"/>
    <lineage>
        <taxon>Bacteria</taxon>
        <taxon>Pseudomonadati</taxon>
        <taxon>Pseudomonadota</taxon>
        <taxon>Alphaproteobacteria</taxon>
        <taxon>Hyphomicrobiales</taxon>
        <taxon>Xanthobacteraceae</taxon>
        <taxon>Ancylobacter</taxon>
    </lineage>
</organism>
<reference evidence="1 2" key="1">
    <citation type="submission" date="2022-04" db="EMBL/GenBank/DDBJ databases">
        <authorList>
            <person name="Grouzdev D.S."/>
            <person name="Pantiukh K.S."/>
            <person name="Krutkina M.S."/>
        </authorList>
    </citation>
    <scope>NUCLEOTIDE SEQUENCE [LARGE SCALE GENOMIC DNA]</scope>
    <source>
        <strain evidence="1 2">6x-1</strain>
    </source>
</reference>
<dbReference type="RefSeq" id="WP_247029445.1">
    <property type="nucleotide sequence ID" value="NZ_JALKCH010000007.1"/>
</dbReference>
<evidence type="ECO:0000313" key="1">
    <source>
        <dbReference type="EMBL" id="MCK0197591.1"/>
    </source>
</evidence>
<gene>
    <name evidence="1" type="ORF">MWN34_11775</name>
</gene>
<keyword evidence="2" id="KW-1185">Reference proteome</keyword>
<comment type="caution">
    <text evidence="1">The sequence shown here is derived from an EMBL/GenBank/DDBJ whole genome shotgun (WGS) entry which is preliminary data.</text>
</comment>
<name>A0ABT0DCA6_9HYPH</name>